<protein>
    <submittedName>
        <fullName evidence="2">Predicted protein</fullName>
    </submittedName>
</protein>
<accession>F2E7A6</accession>
<proteinExistence type="evidence at transcript level"/>
<name>F2E7A6_HORVV</name>
<dbReference type="EMBL" id="AK372030">
    <property type="protein sequence ID" value="BAK03228.1"/>
    <property type="molecule type" value="mRNA"/>
</dbReference>
<organism evidence="2">
    <name type="scientific">Hordeum vulgare subsp. vulgare</name>
    <name type="common">Domesticated barley</name>
    <dbReference type="NCBI Taxonomy" id="112509"/>
    <lineage>
        <taxon>Eukaryota</taxon>
        <taxon>Viridiplantae</taxon>
        <taxon>Streptophyta</taxon>
        <taxon>Embryophyta</taxon>
        <taxon>Tracheophyta</taxon>
        <taxon>Spermatophyta</taxon>
        <taxon>Magnoliopsida</taxon>
        <taxon>Liliopsida</taxon>
        <taxon>Poales</taxon>
        <taxon>Poaceae</taxon>
        <taxon>BOP clade</taxon>
        <taxon>Pooideae</taxon>
        <taxon>Triticodae</taxon>
        <taxon>Triticeae</taxon>
        <taxon>Hordeinae</taxon>
        <taxon>Hordeum</taxon>
    </lineage>
</organism>
<feature type="compositionally biased region" description="Low complexity" evidence="1">
    <location>
        <begin position="75"/>
        <end position="90"/>
    </location>
</feature>
<reference evidence="2" key="1">
    <citation type="journal article" date="2011" name="Plant Physiol.">
        <title>Comprehensive sequence analysis of 24,783 barley full-length cDNAs derived from 12 clone libraries.</title>
        <authorList>
            <person name="Matsumoto T."/>
            <person name="Tanaka T."/>
            <person name="Sakai H."/>
            <person name="Amano N."/>
            <person name="Kanamori H."/>
            <person name="Kurita K."/>
            <person name="Kikuta A."/>
            <person name="Kamiya K."/>
            <person name="Yamamoto M."/>
            <person name="Ikawa H."/>
            <person name="Fujii N."/>
            <person name="Hori K."/>
            <person name="Itoh T."/>
            <person name="Sato K."/>
        </authorList>
    </citation>
    <scope>NUCLEOTIDE SEQUENCE</scope>
    <source>
        <tissue evidence="2">Shoot and root</tissue>
    </source>
</reference>
<evidence type="ECO:0000313" key="2">
    <source>
        <dbReference type="EMBL" id="BAK03228.1"/>
    </source>
</evidence>
<feature type="region of interest" description="Disordered" evidence="1">
    <location>
        <begin position="52"/>
        <end position="91"/>
    </location>
</feature>
<evidence type="ECO:0000256" key="1">
    <source>
        <dbReference type="SAM" id="MobiDB-lite"/>
    </source>
</evidence>
<sequence length="137" mass="14774">MHCSPFDFKLRRSGSIWSSPPLVAGDLAQGYALVTPSRSSSVVLVASEPLHPSAPLHLRPSRGQERGHRHHHPASLSSTSSPVSSRALSLEEGDDRWAPTFILPPTSLCVKPDPRAGLNDKPTAPTPLPWAVFMWAG</sequence>
<dbReference type="AlphaFoldDB" id="F2E7A6"/>